<dbReference type="EMBL" id="CM044706">
    <property type="protein sequence ID" value="KAI5659394.1"/>
    <property type="molecule type" value="Genomic_DNA"/>
</dbReference>
<keyword evidence="2" id="KW-1185">Reference proteome</keyword>
<proteinExistence type="predicted"/>
<name>A0ACC0AF02_CATRO</name>
<reference evidence="2" key="1">
    <citation type="journal article" date="2023" name="Nat. Plants">
        <title>Single-cell RNA sequencing provides a high-resolution roadmap for understanding the multicellular compartmentation of specialized metabolism.</title>
        <authorList>
            <person name="Sun S."/>
            <person name="Shen X."/>
            <person name="Li Y."/>
            <person name="Li Y."/>
            <person name="Wang S."/>
            <person name="Li R."/>
            <person name="Zhang H."/>
            <person name="Shen G."/>
            <person name="Guo B."/>
            <person name="Wei J."/>
            <person name="Xu J."/>
            <person name="St-Pierre B."/>
            <person name="Chen S."/>
            <person name="Sun C."/>
        </authorList>
    </citation>
    <scope>NUCLEOTIDE SEQUENCE [LARGE SCALE GENOMIC DNA]</scope>
</reference>
<comment type="caution">
    <text evidence="1">The sequence shown here is derived from an EMBL/GenBank/DDBJ whole genome shotgun (WGS) entry which is preliminary data.</text>
</comment>
<evidence type="ECO:0000313" key="2">
    <source>
        <dbReference type="Proteomes" id="UP001060085"/>
    </source>
</evidence>
<protein>
    <submittedName>
        <fullName evidence="1">Uncharacterized protein</fullName>
    </submittedName>
</protein>
<dbReference type="Proteomes" id="UP001060085">
    <property type="component" value="Linkage Group LG06"/>
</dbReference>
<evidence type="ECO:0000313" key="1">
    <source>
        <dbReference type="EMBL" id="KAI5659394.1"/>
    </source>
</evidence>
<organism evidence="1 2">
    <name type="scientific">Catharanthus roseus</name>
    <name type="common">Madagascar periwinkle</name>
    <name type="synonym">Vinca rosea</name>
    <dbReference type="NCBI Taxonomy" id="4058"/>
    <lineage>
        <taxon>Eukaryota</taxon>
        <taxon>Viridiplantae</taxon>
        <taxon>Streptophyta</taxon>
        <taxon>Embryophyta</taxon>
        <taxon>Tracheophyta</taxon>
        <taxon>Spermatophyta</taxon>
        <taxon>Magnoliopsida</taxon>
        <taxon>eudicotyledons</taxon>
        <taxon>Gunneridae</taxon>
        <taxon>Pentapetalae</taxon>
        <taxon>asterids</taxon>
        <taxon>lamiids</taxon>
        <taxon>Gentianales</taxon>
        <taxon>Apocynaceae</taxon>
        <taxon>Rauvolfioideae</taxon>
        <taxon>Vinceae</taxon>
        <taxon>Catharanthinae</taxon>
        <taxon>Catharanthus</taxon>
    </lineage>
</organism>
<sequence>MLPYCHRGMNFGQSLSYYLWAGKLPGKTILSFTSDQSYLIKVLSSVDLSLDNQSLASLLRAKLCLTSITLGFLALLSNAMIGPLDLRSSLQLLSPSLLQLAINLINIGCRRLSLLTLPSLFSLIFYLSISFRLNVCAYLSGSKFHYSITESAKPVAEPKPNFVRPRRLQERKGLEKAIAQQRELAIARPNETKNVGIRAALYASPSTGIHTMNSSASDRDASPFCVLKTVQN</sequence>
<accession>A0ACC0AF02</accession>
<gene>
    <name evidence="1" type="ORF">M9H77_28187</name>
</gene>